<dbReference type="InterPro" id="IPR001851">
    <property type="entry name" value="ABC_transp_permease"/>
</dbReference>
<feature type="transmembrane region" description="Helical" evidence="6">
    <location>
        <begin position="236"/>
        <end position="257"/>
    </location>
</feature>
<evidence type="ECO:0000313" key="8">
    <source>
        <dbReference type="Proteomes" id="UP001208935"/>
    </source>
</evidence>
<evidence type="ECO:0000256" key="3">
    <source>
        <dbReference type="ARBA" id="ARBA00022692"/>
    </source>
</evidence>
<accession>A0ABT3KX39</accession>
<name>A0ABT3KX39_9BURK</name>
<keyword evidence="8" id="KW-1185">Reference proteome</keyword>
<dbReference type="Proteomes" id="UP001208935">
    <property type="component" value="Unassembled WGS sequence"/>
</dbReference>
<feature type="transmembrane region" description="Helical" evidence="6">
    <location>
        <begin position="151"/>
        <end position="178"/>
    </location>
</feature>
<dbReference type="CDD" id="cd06579">
    <property type="entry name" value="TM_PBP1_transp_AraH_like"/>
    <property type="match status" value="1"/>
</dbReference>
<sequence>MPTTLLDAALDHAPWLVLCLLLAAFGLVDARIVARENLWVVVQQATPIALLGLAVFWVLLTGEIDLSAGHSVTLSAVSMGTLLSSGVALPAALGVGFACCAVVGCVNGLLVAALRIPSFIATLASMLLLQGATLIVATTGTILVLDPRLRAFAGSAGAGVSPMVAFTAAVALGSWWLARWTGFGLKTFALGSHPARAELAGVRVQVQKFGAFLLSSVYVFLAAAIIIARVPVVNPGVGGTGLLLDAIAAAVIGGTSLLGGRGTVGGVVCGALTMSLLTAALRVLGVEPSSLDLYKGAIIVLILLGDRSLHALRALAHGQRHG</sequence>
<keyword evidence="2" id="KW-1003">Cell membrane</keyword>
<proteinExistence type="predicted"/>
<feature type="transmembrane region" description="Helical" evidence="6">
    <location>
        <begin position="12"/>
        <end position="30"/>
    </location>
</feature>
<comment type="caution">
    <text evidence="7">The sequence shown here is derived from an EMBL/GenBank/DDBJ whole genome shotgun (WGS) entry which is preliminary data.</text>
</comment>
<protein>
    <submittedName>
        <fullName evidence="7">ABC transporter permease</fullName>
    </submittedName>
</protein>
<evidence type="ECO:0000256" key="4">
    <source>
        <dbReference type="ARBA" id="ARBA00022989"/>
    </source>
</evidence>
<feature type="transmembrane region" description="Helical" evidence="6">
    <location>
        <begin position="37"/>
        <end position="60"/>
    </location>
</feature>
<keyword evidence="3 6" id="KW-0812">Transmembrane</keyword>
<feature type="transmembrane region" description="Helical" evidence="6">
    <location>
        <begin position="87"/>
        <end position="112"/>
    </location>
</feature>
<comment type="subcellular location">
    <subcellularLocation>
        <location evidence="1">Cell membrane</location>
        <topology evidence="1">Multi-pass membrane protein</topology>
    </subcellularLocation>
</comment>
<keyword evidence="5 6" id="KW-0472">Membrane</keyword>
<reference evidence="8" key="1">
    <citation type="submission" date="2023-07" db="EMBL/GenBank/DDBJ databases">
        <title>Verminephrobacter genomes.</title>
        <authorList>
            <person name="Lund M.B."/>
        </authorList>
    </citation>
    <scope>NUCLEOTIDE SEQUENCE [LARGE SCALE GENOMIC DNA]</scope>
    <source>
        <strain evidence="8">AtM5-05</strain>
    </source>
</reference>
<keyword evidence="4 6" id="KW-1133">Transmembrane helix</keyword>
<evidence type="ECO:0000256" key="2">
    <source>
        <dbReference type="ARBA" id="ARBA00022475"/>
    </source>
</evidence>
<organism evidence="7 8">
    <name type="scientific">Verminephrobacter aporrectodeae subsp. tuberculatae</name>
    <dbReference type="NCBI Taxonomy" id="1110392"/>
    <lineage>
        <taxon>Bacteria</taxon>
        <taxon>Pseudomonadati</taxon>
        <taxon>Pseudomonadota</taxon>
        <taxon>Betaproteobacteria</taxon>
        <taxon>Burkholderiales</taxon>
        <taxon>Comamonadaceae</taxon>
        <taxon>Verminephrobacter</taxon>
    </lineage>
</organism>
<gene>
    <name evidence="7" type="ORF">D5039_17680</name>
</gene>
<dbReference type="Pfam" id="PF02653">
    <property type="entry name" value="BPD_transp_2"/>
    <property type="match status" value="1"/>
</dbReference>
<evidence type="ECO:0000313" key="7">
    <source>
        <dbReference type="EMBL" id="MCW5322908.1"/>
    </source>
</evidence>
<evidence type="ECO:0000256" key="1">
    <source>
        <dbReference type="ARBA" id="ARBA00004651"/>
    </source>
</evidence>
<dbReference type="PANTHER" id="PTHR32196">
    <property type="entry name" value="ABC TRANSPORTER PERMEASE PROTEIN YPHD-RELATED-RELATED"/>
    <property type="match status" value="1"/>
</dbReference>
<feature type="transmembrane region" description="Helical" evidence="6">
    <location>
        <begin position="264"/>
        <end position="284"/>
    </location>
</feature>
<evidence type="ECO:0000256" key="6">
    <source>
        <dbReference type="SAM" id="Phobius"/>
    </source>
</evidence>
<feature type="transmembrane region" description="Helical" evidence="6">
    <location>
        <begin position="209"/>
        <end position="230"/>
    </location>
</feature>
<evidence type="ECO:0000256" key="5">
    <source>
        <dbReference type="ARBA" id="ARBA00023136"/>
    </source>
</evidence>
<dbReference type="EMBL" id="QZCW01000003">
    <property type="protein sequence ID" value="MCW5322908.1"/>
    <property type="molecule type" value="Genomic_DNA"/>
</dbReference>
<feature type="transmembrane region" description="Helical" evidence="6">
    <location>
        <begin position="119"/>
        <end position="145"/>
    </location>
</feature>